<organism evidence="1 2">
    <name type="scientific">Rhizocola hellebori</name>
    <dbReference type="NCBI Taxonomy" id="1392758"/>
    <lineage>
        <taxon>Bacteria</taxon>
        <taxon>Bacillati</taxon>
        <taxon>Actinomycetota</taxon>
        <taxon>Actinomycetes</taxon>
        <taxon>Micromonosporales</taxon>
        <taxon>Micromonosporaceae</taxon>
        <taxon>Rhizocola</taxon>
    </lineage>
</organism>
<sequence length="217" mass="23581">MTAPLDYYLILSAPPGSGRPEGILVEQFARHNDATTAGLHNAGWTAQQGWWSSASFSRAVRTDPGLAARIVPAQRDDAEVVYRRHGGGPLPAETVLRQHFHDYLEFPATPPLVLGAAGVDQRRLYRVLFAKDLTAAGLANLRARWRCNTPPDERVLARSGQDLFNWDLRRIGPGLAYCLDVTVSGGDTAATVGPVLDELTAAVRQQGLIPVTTERFG</sequence>
<gene>
    <name evidence="1" type="ORF">Rhe02_82810</name>
</gene>
<name>A0A8J3QFU9_9ACTN</name>
<dbReference type="RefSeq" id="WP_203913932.1">
    <property type="nucleotide sequence ID" value="NZ_BONY01000087.1"/>
</dbReference>
<proteinExistence type="predicted"/>
<reference evidence="1" key="1">
    <citation type="submission" date="2021-01" db="EMBL/GenBank/DDBJ databases">
        <title>Whole genome shotgun sequence of Rhizocola hellebori NBRC 109834.</title>
        <authorList>
            <person name="Komaki H."/>
            <person name="Tamura T."/>
        </authorList>
    </citation>
    <scope>NUCLEOTIDE SEQUENCE</scope>
    <source>
        <strain evidence="1">NBRC 109834</strain>
    </source>
</reference>
<protein>
    <submittedName>
        <fullName evidence="1">Uncharacterized protein</fullName>
    </submittedName>
</protein>
<comment type="caution">
    <text evidence="1">The sequence shown here is derived from an EMBL/GenBank/DDBJ whole genome shotgun (WGS) entry which is preliminary data.</text>
</comment>
<evidence type="ECO:0000313" key="2">
    <source>
        <dbReference type="Proteomes" id="UP000612899"/>
    </source>
</evidence>
<accession>A0A8J3QFU9</accession>
<dbReference type="Proteomes" id="UP000612899">
    <property type="component" value="Unassembled WGS sequence"/>
</dbReference>
<dbReference type="AlphaFoldDB" id="A0A8J3QFU9"/>
<keyword evidence="2" id="KW-1185">Reference proteome</keyword>
<evidence type="ECO:0000313" key="1">
    <source>
        <dbReference type="EMBL" id="GIH10214.1"/>
    </source>
</evidence>
<dbReference type="EMBL" id="BONY01000087">
    <property type="protein sequence ID" value="GIH10214.1"/>
    <property type="molecule type" value="Genomic_DNA"/>
</dbReference>